<dbReference type="AlphaFoldDB" id="A0A2M7Z6X4"/>
<protein>
    <recommendedName>
        <fullName evidence="3">DDH domain-containing protein</fullName>
    </recommendedName>
</protein>
<evidence type="ECO:0000313" key="1">
    <source>
        <dbReference type="EMBL" id="PJA89869.1"/>
    </source>
</evidence>
<dbReference type="Gene3D" id="3.90.1640.10">
    <property type="entry name" value="inorganic pyrophosphatase (n-terminal core)"/>
    <property type="match status" value="2"/>
</dbReference>
<comment type="caution">
    <text evidence="1">The sequence shown here is derived from an EMBL/GenBank/DDBJ whole genome shotgun (WGS) entry which is preliminary data.</text>
</comment>
<accession>A0A2M7Z6X4</accession>
<dbReference type="SUPFAM" id="SSF64182">
    <property type="entry name" value="DHH phosphoesterases"/>
    <property type="match status" value="1"/>
</dbReference>
<dbReference type="InterPro" id="IPR051319">
    <property type="entry name" value="Oligoribo/pAp-PDE_c-di-AMP_PDE"/>
</dbReference>
<dbReference type="PANTHER" id="PTHR47618">
    <property type="entry name" value="BIFUNCTIONAL OLIGORIBONUCLEASE AND PAP PHOSPHATASE NRNA"/>
    <property type="match status" value="1"/>
</dbReference>
<dbReference type="PANTHER" id="PTHR47618:SF1">
    <property type="entry name" value="BIFUNCTIONAL OLIGORIBONUCLEASE AND PAP PHOSPHATASE NRNA"/>
    <property type="match status" value="1"/>
</dbReference>
<organism evidence="1 2">
    <name type="scientific">Candidatus Magasanikbacteria bacterium CG_4_9_14_3_um_filter_32_9</name>
    <dbReference type="NCBI Taxonomy" id="1974644"/>
    <lineage>
        <taxon>Bacteria</taxon>
        <taxon>Candidatus Magasanikiibacteriota</taxon>
    </lineage>
</organism>
<dbReference type="Proteomes" id="UP000230843">
    <property type="component" value="Unassembled WGS sequence"/>
</dbReference>
<proteinExistence type="predicted"/>
<evidence type="ECO:0000313" key="2">
    <source>
        <dbReference type="Proteomes" id="UP000230843"/>
    </source>
</evidence>
<sequence length="378" mass="42662">MTLTLVEQIKQVLNGKKNVLVCFPENGSHDAISSAIALSLFFKKLDKEVDIVSNNFKCPEQLEFLLETKNITSEFKDLRKCIIKVDLTENGLKEVNYNVNGNELNISITPKNGSFEPHKIKMRSSEFKYDIIVTSGVAELDSLGKIYKNNTKLFLNTPILNIDFSAENEHFGHINFVNITSTSIAETVYLLINKLASEHLTAEIANALLTGMLINTKSFQSSKIRPRTLMIASRLMDLGANRQEVVQNLYKNKKLSTLKLWGDVLSNLQSHEQSKFVWSTLTRENFVRAGAKINDLNDIFDDLILTSPEAKIVLLLHEHPEKNNEIHGILKTVEPFNALKLSRECRSIGNSTEAKFILNNTQLKDAEDSITQKIINNI</sequence>
<dbReference type="Gene3D" id="3.10.310.30">
    <property type="match status" value="1"/>
</dbReference>
<name>A0A2M7Z6X4_9BACT</name>
<dbReference type="EMBL" id="PFVJ01000041">
    <property type="protein sequence ID" value="PJA89869.1"/>
    <property type="molecule type" value="Genomic_DNA"/>
</dbReference>
<gene>
    <name evidence="1" type="ORF">CO137_01910</name>
</gene>
<evidence type="ECO:0008006" key="3">
    <source>
        <dbReference type="Google" id="ProtNLM"/>
    </source>
</evidence>
<reference evidence="2" key="1">
    <citation type="submission" date="2017-09" db="EMBL/GenBank/DDBJ databases">
        <title>Depth-based differentiation of microbial function through sediment-hosted aquifers and enrichment of novel symbionts in the deep terrestrial subsurface.</title>
        <authorList>
            <person name="Probst A.J."/>
            <person name="Ladd B."/>
            <person name="Jarett J.K."/>
            <person name="Geller-Mcgrath D.E."/>
            <person name="Sieber C.M.K."/>
            <person name="Emerson J.B."/>
            <person name="Anantharaman K."/>
            <person name="Thomas B.C."/>
            <person name="Malmstrom R."/>
            <person name="Stieglmeier M."/>
            <person name="Klingl A."/>
            <person name="Woyke T."/>
            <person name="Ryan C.M."/>
            <person name="Banfield J.F."/>
        </authorList>
    </citation>
    <scope>NUCLEOTIDE SEQUENCE [LARGE SCALE GENOMIC DNA]</scope>
</reference>
<dbReference type="InterPro" id="IPR038763">
    <property type="entry name" value="DHH_sf"/>
</dbReference>